<dbReference type="InterPro" id="IPR036721">
    <property type="entry name" value="RCK_C_sf"/>
</dbReference>
<gene>
    <name evidence="2" type="ORF">G7Y29_00515</name>
</gene>
<dbReference type="InterPro" id="IPR050721">
    <property type="entry name" value="Trk_Ktr_HKT_K-transport"/>
</dbReference>
<dbReference type="PANTHER" id="PTHR43833:SF7">
    <property type="entry name" value="KTR SYSTEM POTASSIUM UPTAKE PROTEIN C"/>
    <property type="match status" value="1"/>
</dbReference>
<dbReference type="RefSeq" id="WP_165002966.1">
    <property type="nucleotide sequence ID" value="NZ_CP064955.1"/>
</dbReference>
<dbReference type="GO" id="GO:0006813">
    <property type="term" value="P:potassium ion transport"/>
    <property type="evidence" value="ECO:0007669"/>
    <property type="project" value="InterPro"/>
</dbReference>
<dbReference type="PROSITE" id="PS51201">
    <property type="entry name" value="RCK_N"/>
    <property type="match status" value="1"/>
</dbReference>
<feature type="domain" description="RCK N-terminal" evidence="1">
    <location>
        <begin position="14"/>
        <end position="130"/>
    </location>
</feature>
<evidence type="ECO:0000313" key="2">
    <source>
        <dbReference type="EMBL" id="QPK83353.1"/>
    </source>
</evidence>
<accession>A0A7T0PDW8</accession>
<dbReference type="EMBL" id="CP064955">
    <property type="protein sequence ID" value="QPK83353.1"/>
    <property type="molecule type" value="Genomic_DNA"/>
</dbReference>
<evidence type="ECO:0000259" key="1">
    <source>
        <dbReference type="PROSITE" id="PS51201"/>
    </source>
</evidence>
<name>A0A7T0PDW8_9CORY</name>
<proteinExistence type="predicted"/>
<dbReference type="InterPro" id="IPR036291">
    <property type="entry name" value="NAD(P)-bd_dom_sf"/>
</dbReference>
<dbReference type="Gene3D" id="3.30.70.1450">
    <property type="entry name" value="Regulator of K+ conductance, C-terminal domain"/>
    <property type="match status" value="1"/>
</dbReference>
<organism evidence="2 3">
    <name type="scientific">Corynebacterium qintianiae</name>
    <dbReference type="NCBI Taxonomy" id="2709392"/>
    <lineage>
        <taxon>Bacteria</taxon>
        <taxon>Bacillati</taxon>
        <taxon>Actinomycetota</taxon>
        <taxon>Actinomycetes</taxon>
        <taxon>Mycobacteriales</taxon>
        <taxon>Corynebacteriaceae</taxon>
        <taxon>Corynebacterium</taxon>
    </lineage>
</organism>
<dbReference type="Proteomes" id="UP000594586">
    <property type="component" value="Chromosome"/>
</dbReference>
<keyword evidence="3" id="KW-1185">Reference proteome</keyword>
<dbReference type="Pfam" id="PF02254">
    <property type="entry name" value="TrkA_N"/>
    <property type="match status" value="1"/>
</dbReference>
<dbReference type="Gene3D" id="3.40.50.720">
    <property type="entry name" value="NAD(P)-binding Rossmann-like Domain"/>
    <property type="match status" value="1"/>
</dbReference>
<dbReference type="SUPFAM" id="SSF116726">
    <property type="entry name" value="TrkA C-terminal domain-like"/>
    <property type="match status" value="1"/>
</dbReference>
<dbReference type="KEGG" id="cqn:G7Y29_00515"/>
<sequence length="226" mass="24514">MFKPFSTSKPTIDIPPIVVIGLGRFGTSLARELMAHGVEVMGIDDDEKVVREQAPFLTEAVTADTSDPEALRQLGVDEVERVVLAIGSHLESSILTASNLVELGVKDIWAKADSEAHGRILRQIGAHHVIRPERDTGRRVAHLLGGRFSDFAEIAPDYGVTRLAPPPAVLGRALDLDEIWRAHHVQLVSVRVGEGSWVPLTDGYTLRSTDYIVAAGSPGALEKFSK</sequence>
<dbReference type="PANTHER" id="PTHR43833">
    <property type="entry name" value="POTASSIUM CHANNEL PROTEIN 2-RELATED-RELATED"/>
    <property type="match status" value="1"/>
</dbReference>
<dbReference type="SUPFAM" id="SSF51735">
    <property type="entry name" value="NAD(P)-binding Rossmann-fold domains"/>
    <property type="match status" value="1"/>
</dbReference>
<dbReference type="AlphaFoldDB" id="A0A7T0PDW8"/>
<evidence type="ECO:0000313" key="3">
    <source>
        <dbReference type="Proteomes" id="UP000594586"/>
    </source>
</evidence>
<protein>
    <submittedName>
        <fullName evidence="2">TrkA family potassium uptake protein</fullName>
    </submittedName>
</protein>
<reference evidence="2 3" key="1">
    <citation type="submission" date="2020-11" db="EMBL/GenBank/DDBJ databases">
        <title>Corynebacterium sp. MC1420.</title>
        <authorList>
            <person name="Zhou J."/>
        </authorList>
    </citation>
    <scope>NUCLEOTIDE SEQUENCE [LARGE SCALE GENOMIC DNA]</scope>
    <source>
        <strain evidence="2 3">MC1420</strain>
    </source>
</reference>
<dbReference type="InterPro" id="IPR003148">
    <property type="entry name" value="RCK_N"/>
</dbReference>